<proteinExistence type="predicted"/>
<organism evidence="2 3">
    <name type="scientific">Aquincola tertiaricarbonis</name>
    <dbReference type="NCBI Taxonomy" id="391953"/>
    <lineage>
        <taxon>Bacteria</taxon>
        <taxon>Pseudomonadati</taxon>
        <taxon>Pseudomonadota</taxon>
        <taxon>Betaproteobacteria</taxon>
        <taxon>Burkholderiales</taxon>
        <taxon>Sphaerotilaceae</taxon>
        <taxon>Aquincola</taxon>
    </lineage>
</organism>
<dbReference type="Proteomes" id="UP001056201">
    <property type="component" value="Chromosome 1"/>
</dbReference>
<keyword evidence="3" id="KW-1185">Reference proteome</keyword>
<evidence type="ECO:0000256" key="1">
    <source>
        <dbReference type="SAM" id="SignalP"/>
    </source>
</evidence>
<gene>
    <name evidence="2" type="ORF">MW290_11105</name>
</gene>
<dbReference type="InterPro" id="IPR006311">
    <property type="entry name" value="TAT_signal"/>
</dbReference>
<evidence type="ECO:0000313" key="3">
    <source>
        <dbReference type="Proteomes" id="UP001056201"/>
    </source>
</evidence>
<dbReference type="RefSeq" id="WP_250194719.1">
    <property type="nucleotide sequence ID" value="NZ_CP097635.1"/>
</dbReference>
<reference evidence="2" key="1">
    <citation type="submission" date="2022-05" db="EMBL/GenBank/DDBJ databases">
        <title>An RpoN-dependent PEP-CTERM gene is involved in floc formation of an Aquincola tertiaricarbonis strain.</title>
        <authorList>
            <person name="Qiu D."/>
            <person name="Xia M."/>
        </authorList>
    </citation>
    <scope>NUCLEOTIDE SEQUENCE</scope>
    <source>
        <strain evidence="2">RN12</strain>
    </source>
</reference>
<sequence>MSRSIRRRARPGLPRFSALRRALLAALPAAAWPAGAGAAQAPAAIRAPTASRHDAGEFQPISTLALRSPASRRAAPFMAGFCFRPGDVPAGRQVAVRAAAAGARAAPVQATVKNRHPDGSVAFAILAGHADVQAGRPTLLQVGSGPAAATAPPPLTLADLQRSGTVVSIQAEGFGTATWQGAGWLQGAEPWISGPRMSSWIFSRPAGTDAHLMLRLELCLYANGEVEVFPYVENGWLMVPGPTHKQARFVVQLNGRTCFDRVVALGHHTRTPLIDGRALAYWTVPEPRVAPRQERQHLIASQRVVRPDPTAHYASWTGPANTSFQPLQRGLFRIGMYGGGHYEGIAPQPGWEVAYLVSDDPLAYESMLRQGWSWGRYGLHYRDEKTGRPIAFSDHPATQMAAPAQGPSHFAGLDTFHTLRYTPAPTGDMPAGEDEYAITHSPAPPYGAYLASGRHYLMEQCQFQATANYLAKGMSRERSDGLCLYSAHQLRGMAWFLRTLFLAAVATPDDHPLKREFQRSVKVNVDFYWQRVVAQPNNPFGTVPQWGSGVSIQTWQHDFLVASWGLGLAAGAAGDAVTHTRMAQVFQYLAKGTLGRLGGTGPHEFLYVHQSGQQADPQGPDGDAPVIAPSPAGVDPAKVDFEKGTGPWCRDWGEIFRNAVGFPNPGVAGPLAFGFYPDPGSLWAQMHLALDECDRHQAPGTAEALARLRAAPNFGELGAAIRAQKLLACCRSTLAVLPAAHPRGAA</sequence>
<feature type="chain" id="PRO_5045385909" evidence="1">
    <location>
        <begin position="39"/>
        <end position="746"/>
    </location>
</feature>
<protein>
    <submittedName>
        <fullName evidence="2">Uncharacterized protein</fullName>
    </submittedName>
</protein>
<name>A0ABY4S5U1_AQUTE</name>
<evidence type="ECO:0000313" key="2">
    <source>
        <dbReference type="EMBL" id="URI06456.1"/>
    </source>
</evidence>
<accession>A0ABY4S5U1</accession>
<feature type="signal peptide" evidence="1">
    <location>
        <begin position="1"/>
        <end position="38"/>
    </location>
</feature>
<dbReference type="EMBL" id="CP097635">
    <property type="protein sequence ID" value="URI06456.1"/>
    <property type="molecule type" value="Genomic_DNA"/>
</dbReference>
<dbReference type="PROSITE" id="PS51318">
    <property type="entry name" value="TAT"/>
    <property type="match status" value="1"/>
</dbReference>
<keyword evidence="1" id="KW-0732">Signal</keyword>